<sequence>MSVLSTKQSTKKPIIMLKYLVSCMLFLLITATLIVQNEVAKVQREYVIAQLPVDKEITIDDKLSDFECNDVQLDDEFTVFEPINGKITIQRTRCKITYDAKFLYVVVGCFDSIPSKIESRPARRVNFSGDWVQIIIDSYNDKRTAFHFNVSSA</sequence>
<protein>
    <recommendedName>
        <fullName evidence="2">Carbohydrate-binding domain-containing protein</fullName>
    </recommendedName>
</protein>
<organism evidence="1">
    <name type="scientific">marine sediment metagenome</name>
    <dbReference type="NCBI Taxonomy" id="412755"/>
    <lineage>
        <taxon>unclassified sequences</taxon>
        <taxon>metagenomes</taxon>
        <taxon>ecological metagenomes</taxon>
    </lineage>
</organism>
<dbReference type="AlphaFoldDB" id="A0A0F9VUI1"/>
<dbReference type="SUPFAM" id="SSF49344">
    <property type="entry name" value="CBD9-like"/>
    <property type="match status" value="1"/>
</dbReference>
<reference evidence="1" key="1">
    <citation type="journal article" date="2015" name="Nature">
        <title>Complex archaea that bridge the gap between prokaryotes and eukaryotes.</title>
        <authorList>
            <person name="Spang A."/>
            <person name="Saw J.H."/>
            <person name="Jorgensen S.L."/>
            <person name="Zaremba-Niedzwiedzka K."/>
            <person name="Martijn J."/>
            <person name="Lind A.E."/>
            <person name="van Eijk R."/>
            <person name="Schleper C."/>
            <person name="Guy L."/>
            <person name="Ettema T.J."/>
        </authorList>
    </citation>
    <scope>NUCLEOTIDE SEQUENCE</scope>
</reference>
<proteinExistence type="predicted"/>
<name>A0A0F9VUI1_9ZZZZ</name>
<gene>
    <name evidence="1" type="ORF">LCGC14_0050690</name>
</gene>
<dbReference type="EMBL" id="LAZR01000011">
    <property type="protein sequence ID" value="KKO07730.1"/>
    <property type="molecule type" value="Genomic_DNA"/>
</dbReference>
<comment type="caution">
    <text evidence="1">The sequence shown here is derived from an EMBL/GenBank/DDBJ whole genome shotgun (WGS) entry which is preliminary data.</text>
</comment>
<evidence type="ECO:0008006" key="2">
    <source>
        <dbReference type="Google" id="ProtNLM"/>
    </source>
</evidence>
<dbReference type="Gene3D" id="2.60.40.1190">
    <property type="match status" value="1"/>
</dbReference>
<accession>A0A0F9VUI1</accession>
<evidence type="ECO:0000313" key="1">
    <source>
        <dbReference type="EMBL" id="KKO07730.1"/>
    </source>
</evidence>